<accession>A0AB73INA3</accession>
<evidence type="ECO:0000313" key="1">
    <source>
        <dbReference type="EMBL" id="MDP9651469.1"/>
    </source>
</evidence>
<gene>
    <name evidence="1" type="ORF">J2793_006944</name>
</gene>
<dbReference type="Proteomes" id="UP001229486">
    <property type="component" value="Unassembled WGS sequence"/>
</dbReference>
<organism evidence="1 2">
    <name type="scientific">Paraburkholderia caledonica</name>
    <dbReference type="NCBI Taxonomy" id="134536"/>
    <lineage>
        <taxon>Bacteria</taxon>
        <taxon>Pseudomonadati</taxon>
        <taxon>Pseudomonadota</taxon>
        <taxon>Betaproteobacteria</taxon>
        <taxon>Burkholderiales</taxon>
        <taxon>Burkholderiaceae</taxon>
        <taxon>Paraburkholderia</taxon>
    </lineage>
</organism>
<name>A0AB73INA3_9BURK</name>
<sequence>MLELGSAGRVVDLDSRRIFPDESLRGLIGLSIRTVSSRATCPARMMLDKNISFKGALLRLATRPENSHDIGGILPELVLHETSQLTVKRSHYSYTVNRDFRGKALVAIEEVTKADISRCSRLMEEWLHSNLSEEGCLTYMYHPSEDRRSPNKNRIRDFMGTLALQTCARRTGLIDHFRKADLNLMYNLQEYYQEEFDYAVIRESDKVKLGAVALAALAVRGRFAATIPAQAEERLSKLTHTLQRIDGSFRTFLRPAERNEDCQNFYPGETLLLWTSQLQSGRDAGLLKRIMLSFSYYRSFHREDRNPAFVPWHTQACYQLFQITGYDEVKDFIFEMNDWLLAFQQPESQLPAFDMDGRFYSPDKPYGPPHASSTGVYMEGLCDALALAIALGQEERAEKYTMAIKRGLRNIMQLQFSQIAEIPSAAKSFRTLGGVRTTEYNNVIRVDNVQHNYLAMQKILSLDTFPW</sequence>
<dbReference type="EMBL" id="JAURTK010000021">
    <property type="protein sequence ID" value="MDP9651469.1"/>
    <property type="molecule type" value="Genomic_DNA"/>
</dbReference>
<dbReference type="GO" id="GO:0005975">
    <property type="term" value="P:carbohydrate metabolic process"/>
    <property type="evidence" value="ECO:0007669"/>
    <property type="project" value="InterPro"/>
</dbReference>
<reference evidence="1" key="1">
    <citation type="submission" date="2023-07" db="EMBL/GenBank/DDBJ databases">
        <title>Sorghum-associated microbial communities from plants grown in Nebraska, USA.</title>
        <authorList>
            <person name="Schachtman D."/>
        </authorList>
    </citation>
    <scope>NUCLEOTIDE SEQUENCE</scope>
    <source>
        <strain evidence="1">DS1061</strain>
    </source>
</reference>
<proteinExistence type="predicted"/>
<evidence type="ECO:0000313" key="2">
    <source>
        <dbReference type="Proteomes" id="UP001229486"/>
    </source>
</evidence>
<protein>
    <submittedName>
        <fullName evidence="1">Uncharacterized protein</fullName>
    </submittedName>
</protein>
<dbReference type="InterPro" id="IPR008928">
    <property type="entry name" value="6-hairpin_glycosidase_sf"/>
</dbReference>
<dbReference type="SUPFAM" id="SSF48208">
    <property type="entry name" value="Six-hairpin glycosidases"/>
    <property type="match status" value="1"/>
</dbReference>
<comment type="caution">
    <text evidence="1">The sequence shown here is derived from an EMBL/GenBank/DDBJ whole genome shotgun (WGS) entry which is preliminary data.</text>
</comment>
<dbReference type="RefSeq" id="WP_392396073.1">
    <property type="nucleotide sequence ID" value="NZ_JAURTK010000021.1"/>
</dbReference>
<dbReference type="AlphaFoldDB" id="A0AB73INA3"/>